<feature type="non-terminal residue" evidence="2">
    <location>
        <position position="178"/>
    </location>
</feature>
<accession>A0A2G9C482</accession>
<comment type="caution">
    <text evidence="2">The sequence shown here is derived from an EMBL/GenBank/DDBJ whole genome shotgun (WGS) entry which is preliminary data.</text>
</comment>
<protein>
    <submittedName>
        <fullName evidence="2">Uncharacterized protein</fullName>
    </submittedName>
</protein>
<name>A0A2G9C482_9BURK</name>
<keyword evidence="3" id="KW-1185">Reference proteome</keyword>
<evidence type="ECO:0000256" key="1">
    <source>
        <dbReference type="SAM" id="MobiDB-lite"/>
    </source>
</evidence>
<evidence type="ECO:0000313" key="2">
    <source>
        <dbReference type="EMBL" id="PIM50454.1"/>
    </source>
</evidence>
<sequence length="178" mass="18762">MSAGAAMRKQPVFPSDLPGPVANPAVPEMPARLSPPTGEEREAGFDGLRARGLEWLQALGGGVWTDHNLHDPGITLLEQLCFGLTDLVYRAGFPVADHLTGPDGTIDYAGLSLHPPAEVFPCRPTTPADYRRHLLDAVPGLDDATLMPDPDSGLYRLRLKLSQDGAGPPGAAPSPAAD</sequence>
<organism evidence="2 3">
    <name type="scientific">Roseateles chitinivorans</name>
    <dbReference type="NCBI Taxonomy" id="2917965"/>
    <lineage>
        <taxon>Bacteria</taxon>
        <taxon>Pseudomonadati</taxon>
        <taxon>Pseudomonadota</taxon>
        <taxon>Betaproteobacteria</taxon>
        <taxon>Burkholderiales</taxon>
        <taxon>Sphaerotilaceae</taxon>
        <taxon>Roseateles</taxon>
    </lineage>
</organism>
<gene>
    <name evidence="2" type="ORF">CS062_24935</name>
</gene>
<dbReference type="Proteomes" id="UP000231501">
    <property type="component" value="Unassembled WGS sequence"/>
</dbReference>
<reference evidence="2 3" key="1">
    <citation type="submission" date="2017-11" db="EMBL/GenBank/DDBJ databases">
        <title>Draft genome sequence of Mitsuaria sp. HWN-4.</title>
        <authorList>
            <person name="Gundlapally S.R."/>
        </authorList>
    </citation>
    <scope>NUCLEOTIDE SEQUENCE [LARGE SCALE GENOMIC DNA]</scope>
    <source>
        <strain evidence="2 3">HWN-4</strain>
    </source>
</reference>
<dbReference type="AlphaFoldDB" id="A0A2G9C482"/>
<feature type="region of interest" description="Disordered" evidence="1">
    <location>
        <begin position="1"/>
        <end position="25"/>
    </location>
</feature>
<evidence type="ECO:0000313" key="3">
    <source>
        <dbReference type="Proteomes" id="UP000231501"/>
    </source>
</evidence>
<dbReference type="EMBL" id="PEOG01000147">
    <property type="protein sequence ID" value="PIM50454.1"/>
    <property type="molecule type" value="Genomic_DNA"/>
</dbReference>
<proteinExistence type="predicted"/>